<sequence>MDDFDAHFERTSKLATGIFIVAAVIGLTGVAFLLWAGYTLVTHFTG</sequence>
<dbReference type="EMBL" id="JAACAK010000148">
    <property type="protein sequence ID" value="NIR76734.1"/>
    <property type="molecule type" value="Genomic_DNA"/>
</dbReference>
<organism evidence="2 3">
    <name type="scientific">Candidatus Kutchimonas denitrificans</name>
    <dbReference type="NCBI Taxonomy" id="3056748"/>
    <lineage>
        <taxon>Bacteria</taxon>
        <taxon>Pseudomonadati</taxon>
        <taxon>Gemmatimonadota</taxon>
        <taxon>Gemmatimonadia</taxon>
        <taxon>Candidatus Palauibacterales</taxon>
        <taxon>Candidatus Palauibacteraceae</taxon>
        <taxon>Candidatus Kutchimonas</taxon>
    </lineage>
</organism>
<keyword evidence="1" id="KW-1133">Transmembrane helix</keyword>
<evidence type="ECO:0000313" key="3">
    <source>
        <dbReference type="Proteomes" id="UP000702544"/>
    </source>
</evidence>
<keyword evidence="1" id="KW-0472">Membrane</keyword>
<keyword evidence="1" id="KW-0812">Transmembrane</keyword>
<evidence type="ECO:0000313" key="2">
    <source>
        <dbReference type="EMBL" id="NIR76734.1"/>
    </source>
</evidence>
<evidence type="ECO:0000256" key="1">
    <source>
        <dbReference type="SAM" id="Phobius"/>
    </source>
</evidence>
<dbReference type="Proteomes" id="UP000702544">
    <property type="component" value="Unassembled WGS sequence"/>
</dbReference>
<proteinExistence type="predicted"/>
<dbReference type="AlphaFoldDB" id="A0AAE4ZAQ1"/>
<feature type="transmembrane region" description="Helical" evidence="1">
    <location>
        <begin position="14"/>
        <end position="38"/>
    </location>
</feature>
<reference evidence="2 3" key="1">
    <citation type="submission" date="2020-01" db="EMBL/GenBank/DDBJ databases">
        <title>Genomes assembled from Gulf of Kutch pelagic sediment metagenomes.</title>
        <authorList>
            <person name="Chandrashekar M."/>
            <person name="Mahajan M.S."/>
            <person name="Dave K.J."/>
            <person name="Vatsa P."/>
            <person name="Nathani N.M."/>
        </authorList>
    </citation>
    <scope>NUCLEOTIDE SEQUENCE [LARGE SCALE GENOMIC DNA]</scope>
    <source>
        <strain evidence="2">KS3-K002</strain>
    </source>
</reference>
<gene>
    <name evidence="2" type="ORF">GWO12_16785</name>
</gene>
<accession>A0AAE4ZAQ1</accession>
<protein>
    <submittedName>
        <fullName evidence="2">Uncharacterized protein</fullName>
    </submittedName>
</protein>
<name>A0AAE4ZAQ1_9BACT</name>
<comment type="caution">
    <text evidence="2">The sequence shown here is derived from an EMBL/GenBank/DDBJ whole genome shotgun (WGS) entry which is preliminary data.</text>
</comment>